<gene>
    <name evidence="1" type="ORF">B296_00030951</name>
</gene>
<sequence length="56" mass="6639">MTVNDECKLKFLELKAQRSFRIESYEDFMHASLPTDECCYAIFDFDFVTDDNCQKS</sequence>
<dbReference type="EMBL" id="AMZH03005940">
    <property type="protein sequence ID" value="RRT65090.1"/>
    <property type="molecule type" value="Genomic_DNA"/>
</dbReference>
<proteinExistence type="predicted"/>
<dbReference type="GO" id="GO:0003779">
    <property type="term" value="F:actin binding"/>
    <property type="evidence" value="ECO:0007669"/>
    <property type="project" value="UniProtKB-KW"/>
</dbReference>
<evidence type="ECO:0000313" key="2">
    <source>
        <dbReference type="Proteomes" id="UP000287651"/>
    </source>
</evidence>
<name>A0A426ZM96_ENSVE</name>
<dbReference type="Proteomes" id="UP000287651">
    <property type="component" value="Unassembled WGS sequence"/>
</dbReference>
<dbReference type="GO" id="GO:0015629">
    <property type="term" value="C:actin cytoskeleton"/>
    <property type="evidence" value="ECO:0007669"/>
    <property type="project" value="InterPro"/>
</dbReference>
<dbReference type="AlphaFoldDB" id="A0A426ZM96"/>
<dbReference type="Gene3D" id="3.40.20.10">
    <property type="entry name" value="Severin"/>
    <property type="match status" value="1"/>
</dbReference>
<protein>
    <submittedName>
        <fullName evidence="1">Uncharacterized protein</fullName>
    </submittedName>
</protein>
<dbReference type="GO" id="GO:0030042">
    <property type="term" value="P:actin filament depolymerization"/>
    <property type="evidence" value="ECO:0007669"/>
    <property type="project" value="InterPro"/>
</dbReference>
<comment type="caution">
    <text evidence="1">The sequence shown here is derived from an EMBL/GenBank/DDBJ whole genome shotgun (WGS) entry which is preliminary data.</text>
</comment>
<dbReference type="InterPro" id="IPR017904">
    <property type="entry name" value="ADF/Cofilin"/>
</dbReference>
<dbReference type="PANTHER" id="PTHR11913">
    <property type="entry name" value="COFILIN-RELATED"/>
    <property type="match status" value="1"/>
</dbReference>
<dbReference type="InterPro" id="IPR029006">
    <property type="entry name" value="ADF-H/Gelsolin-like_dom_sf"/>
</dbReference>
<accession>A0A426ZM96</accession>
<evidence type="ECO:0000313" key="1">
    <source>
        <dbReference type="EMBL" id="RRT65090.1"/>
    </source>
</evidence>
<organism evidence="1 2">
    <name type="scientific">Ensete ventricosum</name>
    <name type="common">Abyssinian banana</name>
    <name type="synonym">Musa ensete</name>
    <dbReference type="NCBI Taxonomy" id="4639"/>
    <lineage>
        <taxon>Eukaryota</taxon>
        <taxon>Viridiplantae</taxon>
        <taxon>Streptophyta</taxon>
        <taxon>Embryophyta</taxon>
        <taxon>Tracheophyta</taxon>
        <taxon>Spermatophyta</taxon>
        <taxon>Magnoliopsida</taxon>
        <taxon>Liliopsida</taxon>
        <taxon>Zingiberales</taxon>
        <taxon>Musaceae</taxon>
        <taxon>Ensete</taxon>
    </lineage>
</organism>
<reference evidence="1 2" key="1">
    <citation type="journal article" date="2014" name="Agronomy (Basel)">
        <title>A Draft Genome Sequence for Ensete ventricosum, the Drought-Tolerant Tree Against Hunger.</title>
        <authorList>
            <person name="Harrison J."/>
            <person name="Moore K.A."/>
            <person name="Paszkiewicz K."/>
            <person name="Jones T."/>
            <person name="Grant M."/>
            <person name="Ambacheew D."/>
            <person name="Muzemil S."/>
            <person name="Studholme D.J."/>
        </authorList>
    </citation>
    <scope>NUCLEOTIDE SEQUENCE [LARGE SCALE GENOMIC DNA]</scope>
</reference>
<dbReference type="SUPFAM" id="SSF55753">
    <property type="entry name" value="Actin depolymerizing proteins"/>
    <property type="match status" value="1"/>
</dbReference>